<gene>
    <name evidence="2" type="ORF">E2C01_098562</name>
</gene>
<comment type="caution">
    <text evidence="2">The sequence shown here is derived from an EMBL/GenBank/DDBJ whole genome shotgun (WGS) entry which is preliminary data.</text>
</comment>
<dbReference type="EMBL" id="VSRR010133906">
    <property type="protein sequence ID" value="MPD02953.1"/>
    <property type="molecule type" value="Genomic_DNA"/>
</dbReference>
<keyword evidence="3" id="KW-1185">Reference proteome</keyword>
<dbReference type="Proteomes" id="UP000324222">
    <property type="component" value="Unassembled WGS sequence"/>
</dbReference>
<dbReference type="AlphaFoldDB" id="A0A5B7K3A4"/>
<sequence length="158" mass="17987">MQQKYVSQKKSQNRRLLLEALVEENSPSHSDLKMTSRGPVTQKMAPGAKETTYWDDNRRERWLPWTGYLVPMRTSRFKKKPHMIRMFVHDRVETSLSKHPSLDTQPSSTGRPLMGDPSSGWLLWSTGSLRRNHLSGPSTATLLAWVALSPSKGQSRGL</sequence>
<feature type="region of interest" description="Disordered" evidence="1">
    <location>
        <begin position="23"/>
        <end position="45"/>
    </location>
</feature>
<evidence type="ECO:0000313" key="3">
    <source>
        <dbReference type="Proteomes" id="UP000324222"/>
    </source>
</evidence>
<evidence type="ECO:0000313" key="2">
    <source>
        <dbReference type="EMBL" id="MPD02953.1"/>
    </source>
</evidence>
<name>A0A5B7K3A4_PORTR</name>
<accession>A0A5B7K3A4</accession>
<reference evidence="2 3" key="1">
    <citation type="submission" date="2019-05" db="EMBL/GenBank/DDBJ databases">
        <title>Another draft genome of Portunus trituberculatus and its Hox gene families provides insights of decapod evolution.</title>
        <authorList>
            <person name="Jeong J.-H."/>
            <person name="Song I."/>
            <person name="Kim S."/>
            <person name="Choi T."/>
            <person name="Kim D."/>
            <person name="Ryu S."/>
            <person name="Kim W."/>
        </authorList>
    </citation>
    <scope>NUCLEOTIDE SEQUENCE [LARGE SCALE GENOMIC DNA]</scope>
    <source>
        <tissue evidence="2">Muscle</tissue>
    </source>
</reference>
<protein>
    <submittedName>
        <fullName evidence="2">Uncharacterized protein</fullName>
    </submittedName>
</protein>
<proteinExistence type="predicted"/>
<evidence type="ECO:0000256" key="1">
    <source>
        <dbReference type="SAM" id="MobiDB-lite"/>
    </source>
</evidence>
<organism evidence="2 3">
    <name type="scientific">Portunus trituberculatus</name>
    <name type="common">Swimming crab</name>
    <name type="synonym">Neptunus trituberculatus</name>
    <dbReference type="NCBI Taxonomy" id="210409"/>
    <lineage>
        <taxon>Eukaryota</taxon>
        <taxon>Metazoa</taxon>
        <taxon>Ecdysozoa</taxon>
        <taxon>Arthropoda</taxon>
        <taxon>Crustacea</taxon>
        <taxon>Multicrustacea</taxon>
        <taxon>Malacostraca</taxon>
        <taxon>Eumalacostraca</taxon>
        <taxon>Eucarida</taxon>
        <taxon>Decapoda</taxon>
        <taxon>Pleocyemata</taxon>
        <taxon>Brachyura</taxon>
        <taxon>Eubrachyura</taxon>
        <taxon>Portunoidea</taxon>
        <taxon>Portunidae</taxon>
        <taxon>Portuninae</taxon>
        <taxon>Portunus</taxon>
    </lineage>
</organism>